<accession>E9EJC8</accession>
<dbReference type="OrthoDB" id="3552888at2759"/>
<proteinExistence type="predicted"/>
<dbReference type="EMBL" id="ADNJ02000013">
    <property type="protein sequence ID" value="EFZ04248.2"/>
    <property type="molecule type" value="Genomic_DNA"/>
</dbReference>
<gene>
    <name evidence="1" type="ORF">MAA_01322</name>
</gene>
<evidence type="ECO:0000313" key="1">
    <source>
        <dbReference type="EMBL" id="EFZ04248.2"/>
    </source>
</evidence>
<organism evidence="1 2">
    <name type="scientific">Metarhizium robertsii (strain ARSEF 23 / ATCC MYA-3075)</name>
    <name type="common">Metarhizium anisopliae (strain ARSEF 23)</name>
    <dbReference type="NCBI Taxonomy" id="655844"/>
    <lineage>
        <taxon>Eukaryota</taxon>
        <taxon>Fungi</taxon>
        <taxon>Dikarya</taxon>
        <taxon>Ascomycota</taxon>
        <taxon>Pezizomycotina</taxon>
        <taxon>Sordariomycetes</taxon>
        <taxon>Hypocreomycetidae</taxon>
        <taxon>Hypocreales</taxon>
        <taxon>Clavicipitaceae</taxon>
        <taxon>Metarhizium</taxon>
    </lineage>
</organism>
<reference evidence="1 2" key="2">
    <citation type="journal article" date="2014" name="Proc. Natl. Acad. Sci. U.S.A.">
        <title>Trajectory and genomic determinants of fungal-pathogen speciation and host adaptation.</title>
        <authorList>
            <person name="Hu X."/>
            <person name="Xiao G."/>
            <person name="Zheng P."/>
            <person name="Shang Y."/>
            <person name="Su Y."/>
            <person name="Zhang X."/>
            <person name="Liu X."/>
            <person name="Zhan S."/>
            <person name="St Leger R.J."/>
            <person name="Wang C."/>
        </authorList>
    </citation>
    <scope>GENOME REANNOTATION</scope>
    <source>
        <strain evidence="2">ARSEF 23 / ATCC MYA-3075</strain>
    </source>
</reference>
<name>E9EJC8_METRA</name>
<sequence length="113" mass="12605">MLPSQAIPSLEIFPSQSKNFAGTVEKVRRQGTQLNPRWEQDVVAKHEPKDARASLDKRYIFYQVHCRPPGWKLEEYEAIGSGIAYLKTLRGSPKNWPGPGACGRAGCSYDSAI</sequence>
<dbReference type="RefSeq" id="XP_007817511.2">
    <property type="nucleotide sequence ID" value="XM_007819320.2"/>
</dbReference>
<dbReference type="HOGENOM" id="CLU_2134103_0_0_1"/>
<comment type="caution">
    <text evidence="1">The sequence shown here is derived from an EMBL/GenBank/DDBJ whole genome shotgun (WGS) entry which is preliminary data.</text>
</comment>
<keyword evidence="2" id="KW-1185">Reference proteome</keyword>
<dbReference type="Proteomes" id="UP000002498">
    <property type="component" value="Unassembled WGS sequence"/>
</dbReference>
<dbReference type="GeneID" id="19255608"/>
<protein>
    <submittedName>
        <fullName evidence="1">Uncharacterized protein</fullName>
    </submittedName>
</protein>
<dbReference type="KEGG" id="maj:MAA_01322"/>
<dbReference type="AlphaFoldDB" id="E9EJC8"/>
<reference evidence="1 2" key="1">
    <citation type="journal article" date="2011" name="PLoS Genet.">
        <title>Genome sequencing and comparative transcriptomics of the model entomopathogenic fungi Metarhizium anisopliae and M. acridum.</title>
        <authorList>
            <person name="Gao Q."/>
            <person name="Jin K."/>
            <person name="Ying S.H."/>
            <person name="Zhang Y."/>
            <person name="Xiao G."/>
            <person name="Shang Y."/>
            <person name="Duan Z."/>
            <person name="Hu X."/>
            <person name="Xie X.Q."/>
            <person name="Zhou G."/>
            <person name="Peng G."/>
            <person name="Luo Z."/>
            <person name="Huang W."/>
            <person name="Wang B."/>
            <person name="Fang W."/>
            <person name="Wang S."/>
            <person name="Zhong Y."/>
            <person name="Ma L.J."/>
            <person name="St Leger R.J."/>
            <person name="Zhao G.P."/>
            <person name="Pei Y."/>
            <person name="Feng M.G."/>
            <person name="Xia Y."/>
            <person name="Wang C."/>
        </authorList>
    </citation>
    <scope>NUCLEOTIDE SEQUENCE [LARGE SCALE GENOMIC DNA]</scope>
    <source>
        <strain evidence="2">ARSEF 23 / ATCC MYA-3075</strain>
    </source>
</reference>
<evidence type="ECO:0000313" key="2">
    <source>
        <dbReference type="Proteomes" id="UP000002498"/>
    </source>
</evidence>